<protein>
    <submittedName>
        <fullName evidence="1">Uncharacterized protein</fullName>
    </submittedName>
</protein>
<sequence length="310" mass="33492">MTRFGDFETLCHRTPSYPWCNLFYRQLEHHAPLALTGLSADRSSAPVGVNPSCGTLRSGTHGSIGNVANIVACALSICVTGVLIWLCSRRKAAVGRIELRLFLIAYLLTLPLQLVTTGAFLTQGTGALAALSAVHAGAVAALFWALLGNALIATQVVEDGTLAALVPFGFFSAAFFAATTYIALDVAFSWTSVFGPSSPPASLHSIPLFVLTSIWPLVAALGYFLIMGYIVLFVLRESRPMWFYVLAGILFVLSQLDYFLLNKVICDGASAKIDGSFIATILETAAVVTLFFAWKSITEESWDDDIYYPR</sequence>
<accession>A0ACB8RLF0</accession>
<dbReference type="EMBL" id="MU275982">
    <property type="protein sequence ID" value="KAI0044476.1"/>
    <property type="molecule type" value="Genomic_DNA"/>
</dbReference>
<reference evidence="1" key="1">
    <citation type="submission" date="2021-02" db="EMBL/GenBank/DDBJ databases">
        <authorList>
            <consortium name="DOE Joint Genome Institute"/>
            <person name="Ahrendt S."/>
            <person name="Looney B.P."/>
            <person name="Miyauchi S."/>
            <person name="Morin E."/>
            <person name="Drula E."/>
            <person name="Courty P.E."/>
            <person name="Chicoki N."/>
            <person name="Fauchery L."/>
            <person name="Kohler A."/>
            <person name="Kuo A."/>
            <person name="Labutti K."/>
            <person name="Pangilinan J."/>
            <person name="Lipzen A."/>
            <person name="Riley R."/>
            <person name="Andreopoulos W."/>
            <person name="He G."/>
            <person name="Johnson J."/>
            <person name="Barry K.W."/>
            <person name="Grigoriev I.V."/>
            <person name="Nagy L."/>
            <person name="Hibbett D."/>
            <person name="Henrissat B."/>
            <person name="Matheny P.B."/>
            <person name="Labbe J."/>
            <person name="Martin F."/>
        </authorList>
    </citation>
    <scope>NUCLEOTIDE SEQUENCE</scope>
    <source>
        <strain evidence="1">FP105234-sp</strain>
    </source>
</reference>
<evidence type="ECO:0000313" key="2">
    <source>
        <dbReference type="Proteomes" id="UP000814033"/>
    </source>
</evidence>
<dbReference type="Proteomes" id="UP000814033">
    <property type="component" value="Unassembled WGS sequence"/>
</dbReference>
<name>A0ACB8RLF0_9AGAM</name>
<gene>
    <name evidence="1" type="ORF">FA95DRAFT_1562228</name>
</gene>
<organism evidence="1 2">
    <name type="scientific">Auriscalpium vulgare</name>
    <dbReference type="NCBI Taxonomy" id="40419"/>
    <lineage>
        <taxon>Eukaryota</taxon>
        <taxon>Fungi</taxon>
        <taxon>Dikarya</taxon>
        <taxon>Basidiomycota</taxon>
        <taxon>Agaricomycotina</taxon>
        <taxon>Agaricomycetes</taxon>
        <taxon>Russulales</taxon>
        <taxon>Auriscalpiaceae</taxon>
        <taxon>Auriscalpium</taxon>
    </lineage>
</organism>
<evidence type="ECO:0000313" key="1">
    <source>
        <dbReference type="EMBL" id="KAI0044476.1"/>
    </source>
</evidence>
<comment type="caution">
    <text evidence="1">The sequence shown here is derived from an EMBL/GenBank/DDBJ whole genome shotgun (WGS) entry which is preliminary data.</text>
</comment>
<keyword evidence="2" id="KW-1185">Reference proteome</keyword>
<proteinExistence type="predicted"/>
<reference evidence="1" key="2">
    <citation type="journal article" date="2022" name="New Phytol.">
        <title>Evolutionary transition to the ectomycorrhizal habit in the genomes of a hyperdiverse lineage of mushroom-forming fungi.</title>
        <authorList>
            <person name="Looney B."/>
            <person name="Miyauchi S."/>
            <person name="Morin E."/>
            <person name="Drula E."/>
            <person name="Courty P.E."/>
            <person name="Kohler A."/>
            <person name="Kuo A."/>
            <person name="LaButti K."/>
            <person name="Pangilinan J."/>
            <person name="Lipzen A."/>
            <person name="Riley R."/>
            <person name="Andreopoulos W."/>
            <person name="He G."/>
            <person name="Johnson J."/>
            <person name="Nolan M."/>
            <person name="Tritt A."/>
            <person name="Barry K.W."/>
            <person name="Grigoriev I.V."/>
            <person name="Nagy L.G."/>
            <person name="Hibbett D."/>
            <person name="Henrissat B."/>
            <person name="Matheny P.B."/>
            <person name="Labbe J."/>
            <person name="Martin F.M."/>
        </authorList>
    </citation>
    <scope>NUCLEOTIDE SEQUENCE</scope>
    <source>
        <strain evidence="1">FP105234-sp</strain>
    </source>
</reference>